<dbReference type="STRING" id="585394.RHOM_02405"/>
<accession>G2T1V9</accession>
<dbReference type="Pfam" id="PF04304">
    <property type="entry name" value="DUF454"/>
    <property type="match status" value="1"/>
</dbReference>
<reference evidence="2 3" key="1">
    <citation type="journal article" date="2015" name="Genome Announc.">
        <title>Complete genome sequence of the human gut symbiont Roseburia hominis.</title>
        <authorList>
            <person name="Travis A.J."/>
            <person name="Kelly D."/>
            <person name="Flint H.J."/>
            <person name="Aminov R.I."/>
        </authorList>
    </citation>
    <scope>NUCLEOTIDE SEQUENCE [LARGE SCALE GENOMIC DNA]</scope>
    <source>
        <strain evidence="3">DSM 16839 / JCM 17582 / NCIMB 14029 / A2-183</strain>
    </source>
</reference>
<feature type="transmembrane region" description="Helical" evidence="1">
    <location>
        <begin position="77"/>
        <end position="94"/>
    </location>
</feature>
<evidence type="ECO:0000256" key="1">
    <source>
        <dbReference type="SAM" id="Phobius"/>
    </source>
</evidence>
<dbReference type="HOGENOM" id="CLU_113299_3_0_9"/>
<keyword evidence="3" id="KW-1185">Reference proteome</keyword>
<dbReference type="GO" id="GO:0005886">
    <property type="term" value="C:plasma membrane"/>
    <property type="evidence" value="ECO:0007669"/>
    <property type="project" value="TreeGrafter"/>
</dbReference>
<dbReference type="AlphaFoldDB" id="G2T1V9"/>
<feature type="transmembrane region" description="Helical" evidence="1">
    <location>
        <begin position="6"/>
        <end position="39"/>
    </location>
</feature>
<dbReference type="Proteomes" id="UP000008178">
    <property type="component" value="Chromosome"/>
</dbReference>
<dbReference type="PANTHER" id="PTHR35813:SF1">
    <property type="entry name" value="INNER MEMBRANE PROTEIN YBAN"/>
    <property type="match status" value="1"/>
</dbReference>
<dbReference type="eggNOG" id="COG2832">
    <property type="taxonomic scope" value="Bacteria"/>
</dbReference>
<dbReference type="RefSeq" id="WP_014078648.1">
    <property type="nucleotide sequence ID" value="NC_015977.1"/>
</dbReference>
<name>G2T1V9_ROSHA</name>
<dbReference type="EMBL" id="CP003040">
    <property type="protein sequence ID" value="AEN95603.1"/>
    <property type="molecule type" value="Genomic_DNA"/>
</dbReference>
<evidence type="ECO:0000313" key="2">
    <source>
        <dbReference type="EMBL" id="AEN95603.1"/>
    </source>
</evidence>
<dbReference type="PANTHER" id="PTHR35813">
    <property type="entry name" value="INNER MEMBRANE PROTEIN YBAN"/>
    <property type="match status" value="1"/>
</dbReference>
<protein>
    <recommendedName>
        <fullName evidence="4">DUF454 domain-containing protein</fullName>
    </recommendedName>
</protein>
<dbReference type="PIRSF" id="PIRSF016789">
    <property type="entry name" value="DUF454"/>
    <property type="match status" value="1"/>
</dbReference>
<dbReference type="PROSITE" id="PS51257">
    <property type="entry name" value="PROKAR_LIPOPROTEIN"/>
    <property type="match status" value="1"/>
</dbReference>
<dbReference type="InterPro" id="IPR007401">
    <property type="entry name" value="DUF454"/>
</dbReference>
<evidence type="ECO:0008006" key="4">
    <source>
        <dbReference type="Google" id="ProtNLM"/>
    </source>
</evidence>
<proteinExistence type="predicted"/>
<gene>
    <name evidence="2" type="ordered locus">RHOM_02405</name>
</gene>
<keyword evidence="1" id="KW-1133">Transmembrane helix</keyword>
<dbReference type="OrthoDB" id="5690292at2"/>
<dbReference type="KEGG" id="rho:RHOM_02405"/>
<evidence type="ECO:0000313" key="3">
    <source>
        <dbReference type="Proteomes" id="UP000008178"/>
    </source>
</evidence>
<dbReference type="BioCyc" id="RHOM585394:G1H02-490-MONOMER"/>
<keyword evidence="1" id="KW-0472">Membrane</keyword>
<organism evidence="2 3">
    <name type="scientific">Roseburia hominis (strain DSM 16839 / JCM 17582 / NCIMB 14029 / A2-183)</name>
    <dbReference type="NCBI Taxonomy" id="585394"/>
    <lineage>
        <taxon>Bacteria</taxon>
        <taxon>Bacillati</taxon>
        <taxon>Bacillota</taxon>
        <taxon>Clostridia</taxon>
        <taxon>Lachnospirales</taxon>
        <taxon>Lachnospiraceae</taxon>
        <taxon>Roseburia</taxon>
    </lineage>
</organism>
<keyword evidence="1" id="KW-0812">Transmembrane</keyword>
<dbReference type="GeneID" id="93722338"/>
<feature type="transmembrane region" description="Helical" evidence="1">
    <location>
        <begin position="100"/>
        <end position="119"/>
    </location>
</feature>
<sequence length="136" mass="15278">MKIKKYFFAAAGCISLALGCIGIVLPILPTVPFFLLTLFCFSQSSTRLHDWFTGTDLYKKNLESYVRKEGMQMKTKVSIVATVTLLMAIGFICMKNVPVGRIVLSVVWVCHVIYFFCFVKTLPEEKTGSGGIEYEE</sequence>